<dbReference type="PANTHER" id="PTHR30344">
    <property type="entry name" value="6-PHOSPHOGLUCONOLACTONASE-RELATED"/>
    <property type="match status" value="1"/>
</dbReference>
<comment type="similarity">
    <text evidence="1">Belongs to the cycloisomerase 2 family.</text>
</comment>
<dbReference type="RefSeq" id="WP_097063884.1">
    <property type="nucleotide sequence ID" value="NZ_OBMI01000002.1"/>
</dbReference>
<dbReference type="AlphaFoldDB" id="A0A285QY75"/>
<dbReference type="SUPFAM" id="SSF75011">
    <property type="entry name" value="3-carboxy-cis,cis-mucoante lactonizing enzyme"/>
    <property type="match status" value="1"/>
</dbReference>
<dbReference type="Pfam" id="PF10282">
    <property type="entry name" value="Lactonase"/>
    <property type="match status" value="1"/>
</dbReference>
<dbReference type="InterPro" id="IPR019405">
    <property type="entry name" value="Lactonase_7-beta_prop"/>
</dbReference>
<accession>A0A285QY75</accession>
<dbReference type="PANTHER" id="PTHR30344:SF1">
    <property type="entry name" value="6-PHOSPHOGLUCONOLACTONASE"/>
    <property type="match status" value="1"/>
</dbReference>
<reference evidence="3 4" key="1">
    <citation type="submission" date="2017-07" db="EMBL/GenBank/DDBJ databases">
        <authorList>
            <person name="Sun Z.S."/>
            <person name="Albrecht U."/>
            <person name="Echele G."/>
            <person name="Lee C.C."/>
        </authorList>
    </citation>
    <scope>NUCLEOTIDE SEQUENCE [LARGE SCALE GENOMIC DNA]</scope>
    <source>
        <strain evidence="3 4">CGMCC 1.12672</strain>
    </source>
</reference>
<sequence>MIRLIAGGYEEAGAAGLYPLVLEAGSLRVEPPVAGINNVSGGLRVPGTNRWYVVEERAGRVLLIDGDGGWQVIAAGESGGDGPCHLALAPDGRALAAANYDSGDVAVLTIGEDGLPSRSSAHRAVGSGLDAERQGGPHAHWVGYGRDGRLYATDLGVDRVLAFADAHMAEASVAFAAPAGSGPRQIAFHPVLPRAYLVSELASTLTVLDCSAEQWRAVATLSTLPAGIRTESLGGAMAIDAVGTRLYVTNRGHDSVATFALDRRGDAAVHGHVSSGGRSPRYLLLCGDQLLVAHEQAGGVTLLPIGADGLPQTVIARADVPGAAFLGVVD</sequence>
<evidence type="ECO:0000256" key="2">
    <source>
        <dbReference type="ARBA" id="ARBA00022526"/>
    </source>
</evidence>
<keyword evidence="2" id="KW-0119">Carbohydrate metabolism</keyword>
<keyword evidence="4" id="KW-1185">Reference proteome</keyword>
<dbReference type="Proteomes" id="UP000219494">
    <property type="component" value="Unassembled WGS sequence"/>
</dbReference>
<organism evidence="3 4">
    <name type="scientific">Sphingomonas guangdongensis</name>
    <dbReference type="NCBI Taxonomy" id="1141890"/>
    <lineage>
        <taxon>Bacteria</taxon>
        <taxon>Pseudomonadati</taxon>
        <taxon>Pseudomonadota</taxon>
        <taxon>Alphaproteobacteria</taxon>
        <taxon>Sphingomonadales</taxon>
        <taxon>Sphingomonadaceae</taxon>
        <taxon>Sphingomonas</taxon>
    </lineage>
</organism>
<evidence type="ECO:0000256" key="1">
    <source>
        <dbReference type="ARBA" id="ARBA00005564"/>
    </source>
</evidence>
<dbReference type="GO" id="GO:0017057">
    <property type="term" value="F:6-phosphogluconolactonase activity"/>
    <property type="evidence" value="ECO:0007669"/>
    <property type="project" value="TreeGrafter"/>
</dbReference>
<dbReference type="Gene3D" id="2.130.10.10">
    <property type="entry name" value="YVTN repeat-like/Quinoprotein amine dehydrogenase"/>
    <property type="match status" value="1"/>
</dbReference>
<evidence type="ECO:0000313" key="3">
    <source>
        <dbReference type="EMBL" id="SOB86925.1"/>
    </source>
</evidence>
<dbReference type="EMBL" id="OBMI01000002">
    <property type="protein sequence ID" value="SOB86925.1"/>
    <property type="molecule type" value="Genomic_DNA"/>
</dbReference>
<name>A0A285QY75_9SPHN</name>
<gene>
    <name evidence="3" type="ORF">SAMN06297144_2039</name>
</gene>
<dbReference type="InterPro" id="IPR050282">
    <property type="entry name" value="Cycloisomerase_2"/>
</dbReference>
<dbReference type="OrthoDB" id="9790815at2"/>
<evidence type="ECO:0000313" key="4">
    <source>
        <dbReference type="Proteomes" id="UP000219494"/>
    </source>
</evidence>
<keyword evidence="2" id="KW-0313">Glucose metabolism</keyword>
<proteinExistence type="inferred from homology"/>
<dbReference type="InterPro" id="IPR015943">
    <property type="entry name" value="WD40/YVTN_repeat-like_dom_sf"/>
</dbReference>
<dbReference type="GO" id="GO:0006006">
    <property type="term" value="P:glucose metabolic process"/>
    <property type="evidence" value="ECO:0007669"/>
    <property type="project" value="UniProtKB-KW"/>
</dbReference>
<protein>
    <submittedName>
        <fullName evidence="3">6-phosphogluconolactonase</fullName>
    </submittedName>
</protein>